<keyword evidence="6 12" id="KW-1005">Bacterial flagellum biogenesis</keyword>
<keyword evidence="10" id="KW-0975">Bacterial flagellum</keyword>
<feature type="transmembrane region" description="Helical" evidence="12">
    <location>
        <begin position="56"/>
        <end position="86"/>
    </location>
</feature>
<keyword evidence="9 12" id="KW-0472">Membrane</keyword>
<keyword evidence="14" id="KW-0969">Cilium</keyword>
<proteinExistence type="inferred from homology"/>
<evidence type="ECO:0000256" key="12">
    <source>
        <dbReference type="RuleBase" id="RU362069"/>
    </source>
</evidence>
<keyword evidence="13" id="KW-0732">Signal</keyword>
<keyword evidence="8 12" id="KW-1133">Transmembrane helix</keyword>
<feature type="transmembrane region" description="Helical" evidence="12">
    <location>
        <begin position="98"/>
        <end position="117"/>
    </location>
</feature>
<name>A0A6V8SQC4_9CLOT</name>
<evidence type="ECO:0000256" key="2">
    <source>
        <dbReference type="ARBA" id="ARBA00021714"/>
    </source>
</evidence>
<dbReference type="NCBIfam" id="TIGR01103">
    <property type="entry name" value="fliP"/>
    <property type="match status" value="1"/>
</dbReference>
<organism evidence="14 15">
    <name type="scientific">Clostridium fungisolvens</name>
    <dbReference type="NCBI Taxonomy" id="1604897"/>
    <lineage>
        <taxon>Bacteria</taxon>
        <taxon>Bacillati</taxon>
        <taxon>Bacillota</taxon>
        <taxon>Clostridia</taxon>
        <taxon>Eubacteriales</taxon>
        <taxon>Clostridiaceae</taxon>
        <taxon>Clostridium</taxon>
    </lineage>
</organism>
<comment type="caution">
    <text evidence="14">The sequence shown here is derived from an EMBL/GenBank/DDBJ whole genome shotgun (WGS) entry which is preliminary data.</text>
</comment>
<protein>
    <recommendedName>
        <fullName evidence="2 12">Flagellar biosynthetic protein FliP</fullName>
    </recommendedName>
</protein>
<dbReference type="PRINTS" id="PR01302">
    <property type="entry name" value="TYPE3IMPPROT"/>
</dbReference>
<dbReference type="GO" id="GO:0044781">
    <property type="term" value="P:bacterial-type flagellum organization"/>
    <property type="evidence" value="ECO:0007669"/>
    <property type="project" value="UniProtKB-UniRule"/>
</dbReference>
<dbReference type="GO" id="GO:0009425">
    <property type="term" value="C:bacterial-type flagellum basal body"/>
    <property type="evidence" value="ECO:0007669"/>
    <property type="project" value="UniProtKB-SubCell"/>
</dbReference>
<dbReference type="AlphaFoldDB" id="A0A6V8SQC4"/>
<comment type="similarity">
    <text evidence="1 12">Belongs to the FliP/MopC/SpaP family.</text>
</comment>
<keyword evidence="14" id="KW-0282">Flagellum</keyword>
<evidence type="ECO:0000256" key="8">
    <source>
        <dbReference type="ARBA" id="ARBA00022989"/>
    </source>
</evidence>
<evidence type="ECO:0000256" key="3">
    <source>
        <dbReference type="ARBA" id="ARBA00022448"/>
    </source>
</evidence>
<keyword evidence="7 12" id="KW-0653">Protein transport</keyword>
<evidence type="ECO:0000313" key="15">
    <source>
        <dbReference type="Proteomes" id="UP000580568"/>
    </source>
</evidence>
<comment type="function">
    <text evidence="12">Plays a role in the flagellum-specific transport system.</text>
</comment>
<sequence length="257" mass="28854">MKLKKKYIFILILAFVLIGLTTYKAQAAPQDTPVPNVNITVGNTTNPKDYVSNIKLLVMLTLISVLPSFLIMMTSFTRIVVVFSFLKNAIGAQQSIPNQVLIGLALFLTIFIMQPVYNDINTNALQPYMDNKITQQQAIDVGSKPLRQFMLKQTRQKDLKLFIEAAKLDATKIDENTVPLYVVIPAFAISELKTAFQIGFLIFLPFLIIDMVVSSVLMSMGMFMLPPAMISLPFKLLLFVLVDGWYLIVKSLIMSFS</sequence>
<dbReference type="PROSITE" id="PS01060">
    <property type="entry name" value="FLIP_1"/>
    <property type="match status" value="1"/>
</dbReference>
<evidence type="ECO:0000256" key="5">
    <source>
        <dbReference type="ARBA" id="ARBA00022692"/>
    </source>
</evidence>
<keyword evidence="14" id="KW-0966">Cell projection</keyword>
<dbReference type="NCBIfam" id="NF009438">
    <property type="entry name" value="PRK12797.1"/>
    <property type="match status" value="1"/>
</dbReference>
<comment type="subcellular location">
    <subcellularLocation>
        <location evidence="12">Cell membrane</location>
        <topology evidence="12">Multi-pass membrane protein</topology>
    </subcellularLocation>
    <subcellularLocation>
        <location evidence="12">Bacterial flagellum basal body</location>
    </subcellularLocation>
</comment>
<dbReference type="InterPro" id="IPR005838">
    <property type="entry name" value="T3SS_IM_P"/>
</dbReference>
<evidence type="ECO:0000256" key="7">
    <source>
        <dbReference type="ARBA" id="ARBA00022927"/>
    </source>
</evidence>
<gene>
    <name evidence="12" type="primary">fliP</name>
    <name evidence="14" type="ORF">bsdtw1_03197</name>
</gene>
<dbReference type="PRINTS" id="PR00951">
    <property type="entry name" value="FLGBIOSNFLIP"/>
</dbReference>
<feature type="signal peptide" evidence="13">
    <location>
        <begin position="1"/>
        <end position="27"/>
    </location>
</feature>
<dbReference type="InterPro" id="IPR005837">
    <property type="entry name" value="FliP"/>
</dbReference>
<keyword evidence="11 12" id="KW-1006">Bacterial flagellum protein export</keyword>
<evidence type="ECO:0000256" key="6">
    <source>
        <dbReference type="ARBA" id="ARBA00022795"/>
    </source>
</evidence>
<dbReference type="GO" id="GO:0005886">
    <property type="term" value="C:plasma membrane"/>
    <property type="evidence" value="ECO:0007669"/>
    <property type="project" value="UniProtKB-SubCell"/>
</dbReference>
<evidence type="ECO:0000256" key="4">
    <source>
        <dbReference type="ARBA" id="ARBA00022475"/>
    </source>
</evidence>
<dbReference type="PROSITE" id="PS01061">
    <property type="entry name" value="FLIP_2"/>
    <property type="match status" value="1"/>
</dbReference>
<dbReference type="EMBL" id="BLZR01000001">
    <property type="protein sequence ID" value="GFP77083.1"/>
    <property type="molecule type" value="Genomic_DNA"/>
</dbReference>
<feature type="transmembrane region" description="Helical" evidence="12">
    <location>
        <begin position="200"/>
        <end position="224"/>
    </location>
</feature>
<keyword evidence="15" id="KW-1185">Reference proteome</keyword>
<keyword evidence="3 12" id="KW-0813">Transport</keyword>
<dbReference type="Proteomes" id="UP000580568">
    <property type="component" value="Unassembled WGS sequence"/>
</dbReference>
<evidence type="ECO:0000256" key="10">
    <source>
        <dbReference type="ARBA" id="ARBA00023143"/>
    </source>
</evidence>
<evidence type="ECO:0000256" key="9">
    <source>
        <dbReference type="ARBA" id="ARBA00023136"/>
    </source>
</evidence>
<dbReference type="Pfam" id="PF00813">
    <property type="entry name" value="FliP"/>
    <property type="match status" value="1"/>
</dbReference>
<evidence type="ECO:0000313" key="14">
    <source>
        <dbReference type="EMBL" id="GFP77083.1"/>
    </source>
</evidence>
<evidence type="ECO:0000256" key="1">
    <source>
        <dbReference type="ARBA" id="ARBA00006257"/>
    </source>
</evidence>
<evidence type="ECO:0000256" key="11">
    <source>
        <dbReference type="ARBA" id="ARBA00023225"/>
    </source>
</evidence>
<reference evidence="14 15" key="1">
    <citation type="submission" date="2020-07" db="EMBL/GenBank/DDBJ databases">
        <title>A new beta-1,3-glucan-decomposing anaerobic bacterium isolated from anoxic soil subjected to biological soil disinfestation.</title>
        <authorList>
            <person name="Ueki A."/>
            <person name="Tonouchi A."/>
        </authorList>
    </citation>
    <scope>NUCLEOTIDE SEQUENCE [LARGE SCALE GENOMIC DNA]</scope>
    <source>
        <strain evidence="14 15">TW1</strain>
    </source>
</reference>
<dbReference type="RefSeq" id="WP_183278472.1">
    <property type="nucleotide sequence ID" value="NZ_BLZR01000001.1"/>
</dbReference>
<keyword evidence="5 12" id="KW-0812">Transmembrane</keyword>
<keyword evidence="4 12" id="KW-1003">Cell membrane</keyword>
<dbReference type="GO" id="GO:0009306">
    <property type="term" value="P:protein secretion"/>
    <property type="evidence" value="ECO:0007669"/>
    <property type="project" value="UniProtKB-UniRule"/>
</dbReference>
<dbReference type="PANTHER" id="PTHR30587">
    <property type="entry name" value="FLAGELLAR BIOSYNTHETIC PROTEIN FLIP"/>
    <property type="match status" value="1"/>
</dbReference>
<accession>A0A6V8SQC4</accession>
<feature type="transmembrane region" description="Helical" evidence="12">
    <location>
        <begin position="236"/>
        <end position="256"/>
    </location>
</feature>
<feature type="chain" id="PRO_5028383740" description="Flagellar biosynthetic protein FliP" evidence="13">
    <location>
        <begin position="28"/>
        <end position="257"/>
    </location>
</feature>
<evidence type="ECO:0000256" key="13">
    <source>
        <dbReference type="SAM" id="SignalP"/>
    </source>
</evidence>
<dbReference type="PANTHER" id="PTHR30587:SF0">
    <property type="entry name" value="FLAGELLAR BIOSYNTHETIC PROTEIN FLIP"/>
    <property type="match status" value="1"/>
</dbReference>